<dbReference type="EMBL" id="JBHTMK010000007">
    <property type="protein sequence ID" value="MFD1365049.1"/>
    <property type="molecule type" value="Genomic_DNA"/>
</dbReference>
<name>A0ABW4A2Z1_9ACTN</name>
<proteinExistence type="predicted"/>
<accession>A0ABW4A2Z1</accession>
<keyword evidence="2" id="KW-1185">Reference proteome</keyword>
<organism evidence="1 2">
    <name type="scientific">Actinoplanes sichuanensis</name>
    <dbReference type="NCBI Taxonomy" id="512349"/>
    <lineage>
        <taxon>Bacteria</taxon>
        <taxon>Bacillati</taxon>
        <taxon>Actinomycetota</taxon>
        <taxon>Actinomycetes</taxon>
        <taxon>Micromonosporales</taxon>
        <taxon>Micromonosporaceae</taxon>
        <taxon>Actinoplanes</taxon>
    </lineage>
</organism>
<evidence type="ECO:0000313" key="2">
    <source>
        <dbReference type="Proteomes" id="UP001597183"/>
    </source>
</evidence>
<comment type="caution">
    <text evidence="1">The sequence shown here is derived from an EMBL/GenBank/DDBJ whole genome shotgun (WGS) entry which is preliminary data.</text>
</comment>
<dbReference type="RefSeq" id="WP_317795218.1">
    <property type="nucleotide sequence ID" value="NZ_AP028461.1"/>
</dbReference>
<dbReference type="Proteomes" id="UP001597183">
    <property type="component" value="Unassembled WGS sequence"/>
</dbReference>
<evidence type="ECO:0008006" key="3">
    <source>
        <dbReference type="Google" id="ProtNLM"/>
    </source>
</evidence>
<gene>
    <name evidence="1" type="ORF">ACFQ5G_06795</name>
</gene>
<protein>
    <recommendedName>
        <fullName evidence="3">RNA polymerase sigma factor 70 region 4 type 2 domain-containing protein</fullName>
    </recommendedName>
</protein>
<reference evidence="2" key="1">
    <citation type="journal article" date="2019" name="Int. J. Syst. Evol. Microbiol.">
        <title>The Global Catalogue of Microorganisms (GCM) 10K type strain sequencing project: providing services to taxonomists for standard genome sequencing and annotation.</title>
        <authorList>
            <consortium name="The Broad Institute Genomics Platform"/>
            <consortium name="The Broad Institute Genome Sequencing Center for Infectious Disease"/>
            <person name="Wu L."/>
            <person name="Ma J."/>
        </authorList>
    </citation>
    <scope>NUCLEOTIDE SEQUENCE [LARGE SCALE GENOMIC DNA]</scope>
    <source>
        <strain evidence="2">CCM 7526</strain>
    </source>
</reference>
<evidence type="ECO:0000313" key="1">
    <source>
        <dbReference type="EMBL" id="MFD1365049.1"/>
    </source>
</evidence>
<sequence>MAGRDVKLLTITGFDHVNMKDAADRLGMSLETAYKQRQRAKVRFVKYLAARPGTR</sequence>